<gene>
    <name evidence="13" type="ORF">LRAMOSA03792</name>
</gene>
<dbReference type="SUPFAM" id="SSF46785">
    <property type="entry name" value="Winged helix' DNA-binding domain"/>
    <property type="match status" value="1"/>
</dbReference>
<reference evidence="13" key="1">
    <citation type="journal article" date="2014" name="Genome Announc.">
        <title>De novo whole-genome sequence and genome annotation of Lichtheimia ramosa.</title>
        <authorList>
            <person name="Linde J."/>
            <person name="Schwartze V."/>
            <person name="Binder U."/>
            <person name="Lass-Florl C."/>
            <person name="Voigt K."/>
            <person name="Horn F."/>
        </authorList>
    </citation>
    <scope>NUCLEOTIDE SEQUENCE</scope>
    <source>
        <strain evidence="13">JMRC FSU:6197</strain>
    </source>
</reference>
<accession>A0A077WWG0</accession>
<dbReference type="AlphaFoldDB" id="A0A077WWG0"/>
<evidence type="ECO:0000256" key="7">
    <source>
        <dbReference type="ARBA" id="ARBA00023242"/>
    </source>
</evidence>
<sequence length="540" mass="61937">MSFEARLCREIVEEDFGPFTSKVVSQLLLKGRLGLGDIVRFTKLTQRQVRESLVVLIHHALVHFTEPEEGVREPTFYQADPQSIMMRLRIGPIMRVTEEQYGKEALNIIKLIFTNGRMRLPAIHQWVSDFDSKPKTKKSTYTTAFKRLAMAGLITALLPEHSRSSTDRLLIAQEKEAQKYTITTAKDMKAIKLAAQAQIDAEFSMTEGIGMKRKAVDALAGEEKRMAVGKEDDVDHFDIDNTVYFAINYEKYNMIFRNNTIVDFATERINRTAGQIVKAFLEHGKNKMKMIKEDDSPSASPMHIVNLVPSEILTQGDIVLQPDPTDPDKKPSYQEVVRGYLALLKTDQGGFIKSKDEMGANQFAVNFAKLRNTMRRRVFEGLLRDKYGVATCRIVRILLDKGKLEESQVQKLAMLPAKETREKLGLLNSKGIVEIQEVPKSADRAPARTIYLWYVPLEKCYQELLMDVYRAIGNLQQRKQEELKIRHRLVEKLSRRDVIENMDLLSDGDKAEMAQMKKVLERLEVSKMRLDQIVMIFRDF</sequence>
<dbReference type="GO" id="GO:0003697">
    <property type="term" value="F:single-stranded DNA binding"/>
    <property type="evidence" value="ECO:0007669"/>
    <property type="project" value="UniProtKB-UniRule"/>
</dbReference>
<feature type="domain" description="DNA-directed RNA polymerase III subunit RPC3 winged-helix" evidence="12">
    <location>
        <begin position="380"/>
        <end position="455"/>
    </location>
</feature>
<dbReference type="PANTHER" id="PTHR12949">
    <property type="entry name" value="RNA POLYMERASE III DNA DIRECTED -RELATED"/>
    <property type="match status" value="1"/>
</dbReference>
<dbReference type="InterPro" id="IPR055207">
    <property type="entry name" value="POLR3C_WHD"/>
</dbReference>
<evidence type="ECO:0000259" key="12">
    <source>
        <dbReference type="Pfam" id="PF22536"/>
    </source>
</evidence>
<keyword evidence="7 9" id="KW-0539">Nucleus</keyword>
<evidence type="ECO:0000256" key="4">
    <source>
        <dbReference type="ARBA" id="ARBA00016689"/>
    </source>
</evidence>
<evidence type="ECO:0000256" key="8">
    <source>
        <dbReference type="ARBA" id="ARBA00025127"/>
    </source>
</evidence>
<dbReference type="InterPro" id="IPR036388">
    <property type="entry name" value="WH-like_DNA-bd_sf"/>
</dbReference>
<dbReference type="GO" id="GO:0005666">
    <property type="term" value="C:RNA polymerase III complex"/>
    <property type="evidence" value="ECO:0007669"/>
    <property type="project" value="UniProtKB-UniRule"/>
</dbReference>
<comment type="subcellular location">
    <subcellularLocation>
        <location evidence="1 9">Nucleus</location>
    </subcellularLocation>
</comment>
<dbReference type="EMBL" id="LK023346">
    <property type="protein sequence ID" value="CDS11529.1"/>
    <property type="molecule type" value="Genomic_DNA"/>
</dbReference>
<dbReference type="Pfam" id="PF05645">
    <property type="entry name" value="RNA_pol_Rpc82"/>
    <property type="match status" value="1"/>
</dbReference>
<name>A0A077WWG0_9FUNG</name>
<organism evidence="13">
    <name type="scientific">Lichtheimia ramosa</name>
    <dbReference type="NCBI Taxonomy" id="688394"/>
    <lineage>
        <taxon>Eukaryota</taxon>
        <taxon>Fungi</taxon>
        <taxon>Fungi incertae sedis</taxon>
        <taxon>Mucoromycota</taxon>
        <taxon>Mucoromycotina</taxon>
        <taxon>Mucoromycetes</taxon>
        <taxon>Mucorales</taxon>
        <taxon>Lichtheimiaceae</taxon>
        <taxon>Lichtheimia</taxon>
    </lineage>
</organism>
<evidence type="ECO:0000256" key="9">
    <source>
        <dbReference type="RuleBase" id="RU367076"/>
    </source>
</evidence>
<proteinExistence type="inferred from homology"/>
<dbReference type="OrthoDB" id="272392at2759"/>
<evidence type="ECO:0000256" key="6">
    <source>
        <dbReference type="ARBA" id="ARBA00023163"/>
    </source>
</evidence>
<dbReference type="Pfam" id="PF22536">
    <property type="entry name" value="WHD_POLR3C"/>
    <property type="match status" value="1"/>
</dbReference>
<dbReference type="Gene3D" id="1.10.10.10">
    <property type="entry name" value="Winged helix-like DNA-binding domain superfamily/Winged helix DNA-binding domain"/>
    <property type="match status" value="3"/>
</dbReference>
<dbReference type="InterPro" id="IPR008806">
    <property type="entry name" value="RNA_pol_III_Rpc82_C"/>
</dbReference>
<dbReference type="Pfam" id="PF08221">
    <property type="entry name" value="HTH_9"/>
    <property type="match status" value="1"/>
</dbReference>
<evidence type="ECO:0000256" key="1">
    <source>
        <dbReference type="ARBA" id="ARBA00004123"/>
    </source>
</evidence>
<comment type="subunit">
    <text evidence="3 9">Component of the RNA polymerase III (Pol III) complex consisting of 17 subunits.</text>
</comment>
<comment type="function">
    <text evidence="8 9">DNA-dependent RNA polymerase catalyzes the transcription of DNA into RNA using the four ribonucleoside triphosphates as substrates. Specific core component of RNA polymerase III which synthesizes small RNAs, such as 5S rRNA and tRNAs.</text>
</comment>
<dbReference type="InterPro" id="IPR036390">
    <property type="entry name" value="WH_DNA-bd_sf"/>
</dbReference>
<evidence type="ECO:0000313" key="13">
    <source>
        <dbReference type="EMBL" id="CDS11529.1"/>
    </source>
</evidence>
<keyword evidence="6 9" id="KW-0804">Transcription</keyword>
<dbReference type="InterPro" id="IPR039748">
    <property type="entry name" value="RPC3"/>
</dbReference>
<dbReference type="InterPro" id="IPR013197">
    <property type="entry name" value="RNA_pol_III_RPC82-rel_HTH"/>
</dbReference>
<feature type="domain" description="RNA polymerase III subunit RPC82-related helix-turn-helix" evidence="11">
    <location>
        <begin position="7"/>
        <end position="66"/>
    </location>
</feature>
<evidence type="ECO:0000259" key="10">
    <source>
        <dbReference type="Pfam" id="PF05645"/>
    </source>
</evidence>
<feature type="domain" description="RNA polymerase III Rpc82 C -terminal" evidence="10">
    <location>
        <begin position="144"/>
        <end position="372"/>
    </location>
</feature>
<protein>
    <recommendedName>
        <fullName evidence="4 9">DNA-directed RNA polymerase III subunit RPC3</fullName>
        <shortName evidence="9">RNA polymerase III subunit C3</shortName>
    </recommendedName>
</protein>
<comment type="similarity">
    <text evidence="2 9">Belongs to the RNA polymerase beta chain family.</text>
</comment>
<evidence type="ECO:0000259" key="11">
    <source>
        <dbReference type="Pfam" id="PF08221"/>
    </source>
</evidence>
<evidence type="ECO:0000256" key="3">
    <source>
        <dbReference type="ARBA" id="ARBA00011206"/>
    </source>
</evidence>
<evidence type="ECO:0000256" key="2">
    <source>
        <dbReference type="ARBA" id="ARBA00006835"/>
    </source>
</evidence>
<keyword evidence="5 9" id="KW-0240">DNA-directed RNA polymerase</keyword>
<dbReference type="PANTHER" id="PTHR12949:SF0">
    <property type="entry name" value="DNA-DIRECTED RNA POLYMERASE III SUBUNIT RPC3"/>
    <property type="match status" value="1"/>
</dbReference>
<evidence type="ECO:0000256" key="5">
    <source>
        <dbReference type="ARBA" id="ARBA00022478"/>
    </source>
</evidence>
<dbReference type="GO" id="GO:0006351">
    <property type="term" value="P:DNA-templated transcription"/>
    <property type="evidence" value="ECO:0007669"/>
    <property type="project" value="InterPro"/>
</dbReference>